<evidence type="ECO:0000259" key="4">
    <source>
        <dbReference type="Pfam" id="PF07687"/>
    </source>
</evidence>
<feature type="binding site" evidence="3">
    <location>
        <position position="197"/>
    </location>
    <ligand>
        <name>Zn(2+)</name>
        <dbReference type="ChEBI" id="CHEBI:29105"/>
        <label>1</label>
    </ligand>
</feature>
<dbReference type="Gene3D" id="3.40.630.10">
    <property type="entry name" value="Zn peptidases"/>
    <property type="match status" value="1"/>
</dbReference>
<gene>
    <name evidence="5" type="ORF">FSW04_09435</name>
</gene>
<dbReference type="SUPFAM" id="SSF55031">
    <property type="entry name" value="Bacterial exopeptidase dimerisation domain"/>
    <property type="match status" value="1"/>
</dbReference>
<organism evidence="5 6">
    <name type="scientific">Baekduia soli</name>
    <dbReference type="NCBI Taxonomy" id="496014"/>
    <lineage>
        <taxon>Bacteria</taxon>
        <taxon>Bacillati</taxon>
        <taxon>Actinomycetota</taxon>
        <taxon>Thermoleophilia</taxon>
        <taxon>Solirubrobacterales</taxon>
        <taxon>Baekduiaceae</taxon>
        <taxon>Baekduia</taxon>
    </lineage>
</organism>
<evidence type="ECO:0000256" key="2">
    <source>
        <dbReference type="ARBA" id="ARBA00022801"/>
    </source>
</evidence>
<keyword evidence="2 5" id="KW-0378">Hydrolase</keyword>
<dbReference type="InterPro" id="IPR036264">
    <property type="entry name" value="Bact_exopeptidase_dim_dom"/>
</dbReference>
<evidence type="ECO:0000313" key="6">
    <source>
        <dbReference type="Proteomes" id="UP000321805"/>
    </source>
</evidence>
<dbReference type="Pfam" id="PF07687">
    <property type="entry name" value="M20_dimer"/>
    <property type="match status" value="1"/>
</dbReference>
<dbReference type="SUPFAM" id="SSF53187">
    <property type="entry name" value="Zn-dependent exopeptidases"/>
    <property type="match status" value="1"/>
</dbReference>
<dbReference type="InterPro" id="IPR010158">
    <property type="entry name" value="Amidase_Cbmase"/>
</dbReference>
<dbReference type="InterPro" id="IPR011650">
    <property type="entry name" value="Peptidase_M20_dimer"/>
</dbReference>
<dbReference type="PANTHER" id="PTHR32494">
    <property type="entry name" value="ALLANTOATE DEIMINASE-RELATED"/>
    <property type="match status" value="1"/>
</dbReference>
<dbReference type="Proteomes" id="UP000321805">
    <property type="component" value="Chromosome"/>
</dbReference>
<protein>
    <submittedName>
        <fullName evidence="5">Zn-dependent hydrolase</fullName>
    </submittedName>
</protein>
<accession>A0A5B8U496</accession>
<dbReference type="Pfam" id="PF01546">
    <property type="entry name" value="Peptidase_M20"/>
    <property type="match status" value="1"/>
</dbReference>
<evidence type="ECO:0000256" key="3">
    <source>
        <dbReference type="PIRSR" id="PIRSR001235-1"/>
    </source>
</evidence>
<dbReference type="EMBL" id="CP042430">
    <property type="protein sequence ID" value="QEC47771.1"/>
    <property type="molecule type" value="Genomic_DNA"/>
</dbReference>
<dbReference type="KEGG" id="bsol:FSW04_09435"/>
<sequence>MTAVVPSADRATALARTMTQDLSTAATIGATGQGGISRFAWTDELAEVTAWVSGELEALGLACEIDAAGNLIARWEAGSGGAVMAASHLDTVPNGGAFDGVVGVLGALEAVRILKREGFEPARPIWVGAFMDEEGTRFGAALFGSRAFAGQDVSASLAATDRDGVSVAEAMRARGFDPDRVGEAFRARELSAYLELHVEQGPVLAAAGRRVGIVESISGVLGFVITVKGEENHAGATPTEGRRDALVGAARMILALREKARAQPELRATVGRISAAPGTFTVIPGEVTFTVDLRPSQPEVLEPCQAWLAEMVAEIAADEGLTADVHRQYALIPTMMDPAVVDALEASALEQGGDPLRMWSGAGHDAMVVAEHAPAGMVFVPSVGGISHSHHEFTESEDCELGARVLAGAIRRLASDGA</sequence>
<feature type="binding site" evidence="3">
    <location>
        <position position="388"/>
    </location>
    <ligand>
        <name>Zn(2+)</name>
        <dbReference type="ChEBI" id="CHEBI:29105"/>
        <label>2</label>
    </ligand>
</feature>
<feature type="binding site" evidence="3">
    <location>
        <position position="99"/>
    </location>
    <ligand>
        <name>Zn(2+)</name>
        <dbReference type="ChEBI" id="CHEBI:29105"/>
        <label>2</label>
    </ligand>
</feature>
<reference evidence="5 6" key="1">
    <citation type="journal article" date="2018" name="J. Microbiol.">
        <title>Baekduia soli gen. nov., sp. nov., a novel bacterium isolated from the soil of Baekdu Mountain and proposal of a novel family name, Baekduiaceae fam. nov.</title>
        <authorList>
            <person name="An D.S."/>
            <person name="Siddiqi M.Z."/>
            <person name="Kim K.H."/>
            <person name="Yu H.S."/>
            <person name="Im W.T."/>
        </authorList>
    </citation>
    <scope>NUCLEOTIDE SEQUENCE [LARGE SCALE GENOMIC DNA]</scope>
    <source>
        <strain evidence="5 6">BR7-21</strain>
    </source>
</reference>
<feature type="binding site" evidence="3">
    <location>
        <position position="99"/>
    </location>
    <ligand>
        <name>Zn(2+)</name>
        <dbReference type="ChEBI" id="CHEBI:29105"/>
        <label>1</label>
    </ligand>
</feature>
<dbReference type="GO" id="GO:0046872">
    <property type="term" value="F:metal ion binding"/>
    <property type="evidence" value="ECO:0007669"/>
    <property type="project" value="UniProtKB-KW"/>
</dbReference>
<dbReference type="PANTHER" id="PTHR32494:SF5">
    <property type="entry name" value="ALLANTOATE AMIDOHYDROLASE"/>
    <property type="match status" value="1"/>
</dbReference>
<feature type="binding site" evidence="3">
    <location>
        <position position="134"/>
    </location>
    <ligand>
        <name>Zn(2+)</name>
        <dbReference type="ChEBI" id="CHEBI:29105"/>
        <label>2</label>
    </ligand>
</feature>
<feature type="domain" description="Peptidase M20 dimerisation" evidence="4">
    <location>
        <begin position="218"/>
        <end position="316"/>
    </location>
</feature>
<dbReference type="CDD" id="cd03884">
    <property type="entry name" value="M20_bAS"/>
    <property type="match status" value="1"/>
</dbReference>
<dbReference type="NCBIfam" id="TIGR01879">
    <property type="entry name" value="hydantase"/>
    <property type="match status" value="1"/>
</dbReference>
<dbReference type="NCBIfam" id="NF006771">
    <property type="entry name" value="PRK09290.1-5"/>
    <property type="match status" value="1"/>
</dbReference>
<comment type="similarity">
    <text evidence="1">Belongs to the peptidase M20 family.</text>
</comment>
<keyword evidence="3" id="KW-0479">Metal-binding</keyword>
<dbReference type="AlphaFoldDB" id="A0A5B8U496"/>
<keyword evidence="3" id="KW-0862">Zinc</keyword>
<dbReference type="GO" id="GO:0016813">
    <property type="term" value="F:hydrolase activity, acting on carbon-nitrogen (but not peptide) bonds, in linear amidines"/>
    <property type="evidence" value="ECO:0007669"/>
    <property type="project" value="InterPro"/>
</dbReference>
<keyword evidence="6" id="KW-1185">Reference proteome</keyword>
<name>A0A5B8U496_9ACTN</name>
<comment type="cofactor">
    <cofactor evidence="3">
        <name>Zn(2+)</name>
        <dbReference type="ChEBI" id="CHEBI:29105"/>
    </cofactor>
    <text evidence="3">Binds 2 Zn(2+) ions per subunit.</text>
</comment>
<dbReference type="OrthoDB" id="9808195at2"/>
<dbReference type="Gene3D" id="3.30.70.360">
    <property type="match status" value="1"/>
</dbReference>
<dbReference type="PIRSF" id="PIRSF001235">
    <property type="entry name" value="Amidase_carbamoylase"/>
    <property type="match status" value="1"/>
</dbReference>
<evidence type="ECO:0000256" key="1">
    <source>
        <dbReference type="ARBA" id="ARBA00006153"/>
    </source>
</evidence>
<dbReference type="RefSeq" id="WP_146918607.1">
    <property type="nucleotide sequence ID" value="NZ_CP042430.1"/>
</dbReference>
<feature type="binding site" evidence="3">
    <location>
        <position position="88"/>
    </location>
    <ligand>
        <name>Zn(2+)</name>
        <dbReference type="ChEBI" id="CHEBI:29105"/>
        <label>1</label>
    </ligand>
</feature>
<evidence type="ECO:0000313" key="5">
    <source>
        <dbReference type="EMBL" id="QEC47771.1"/>
    </source>
</evidence>
<dbReference type="InterPro" id="IPR002933">
    <property type="entry name" value="Peptidase_M20"/>
</dbReference>
<proteinExistence type="inferred from homology"/>